<evidence type="ECO:0000313" key="2">
    <source>
        <dbReference type="Proteomes" id="UP001642464"/>
    </source>
</evidence>
<proteinExistence type="predicted"/>
<name>A0ABP0IUV1_9DINO</name>
<dbReference type="Proteomes" id="UP001642464">
    <property type="component" value="Unassembled WGS sequence"/>
</dbReference>
<sequence length="302" mass="33665">MVKEWIVKSGIKSHLRKQPLPDSSEQNVVAILKSGDSVYGEFLFIRRASRESGFLQLRQLEPQGGSKWLVSSSTGTALLRKHPTEEEAQNVVGYAMDGELVDGEFLFCMRRGEKRGGYVKVKHLKPVKERSLRIEPTPDPVELAKLARALRSPGHDGQRWAVLDAGHDGAWLRRRPSSDRSPSNILCLVPNGAVVDGDWLYLQRGTDQGLLRFRNLRQEGPKLWRLTCDDRLRPCPLPSRGPSGGEGVAVKAEEMVEGEYVLVSYKDGKHQGYIKRHYLIAMALPSASAPEPPAKRARTGEP</sequence>
<comment type="caution">
    <text evidence="1">The sequence shown here is derived from an EMBL/GenBank/DDBJ whole genome shotgun (WGS) entry which is preliminary data.</text>
</comment>
<keyword evidence="2" id="KW-1185">Reference proteome</keyword>
<protein>
    <submittedName>
        <fullName evidence="1">Uncharacterized protein</fullName>
    </submittedName>
</protein>
<gene>
    <name evidence="1" type="ORF">SCF082_LOCUS8770</name>
</gene>
<organism evidence="1 2">
    <name type="scientific">Durusdinium trenchii</name>
    <dbReference type="NCBI Taxonomy" id="1381693"/>
    <lineage>
        <taxon>Eukaryota</taxon>
        <taxon>Sar</taxon>
        <taxon>Alveolata</taxon>
        <taxon>Dinophyceae</taxon>
        <taxon>Suessiales</taxon>
        <taxon>Symbiodiniaceae</taxon>
        <taxon>Durusdinium</taxon>
    </lineage>
</organism>
<dbReference type="EMBL" id="CAXAMM010005058">
    <property type="protein sequence ID" value="CAK9005852.1"/>
    <property type="molecule type" value="Genomic_DNA"/>
</dbReference>
<accession>A0ABP0IUV1</accession>
<evidence type="ECO:0000313" key="1">
    <source>
        <dbReference type="EMBL" id="CAK9005852.1"/>
    </source>
</evidence>
<reference evidence="1 2" key="1">
    <citation type="submission" date="2024-02" db="EMBL/GenBank/DDBJ databases">
        <authorList>
            <person name="Chen Y."/>
            <person name="Shah S."/>
            <person name="Dougan E. K."/>
            <person name="Thang M."/>
            <person name="Chan C."/>
        </authorList>
    </citation>
    <scope>NUCLEOTIDE SEQUENCE [LARGE SCALE GENOMIC DNA]</scope>
</reference>